<dbReference type="InterPro" id="IPR025889">
    <property type="entry name" value="GSP17M-like_dom"/>
</dbReference>
<dbReference type="RefSeq" id="WP_013675586.1">
    <property type="nucleotide sequence ID" value="NC_015312.1"/>
</dbReference>
<sequence length="184" mass="19775">MTAEQPREAASATVGTVGRTSRRLWSPGSPAGPRNGARRTVAAYDNYEQAERAVDRLSDLSFPVERVAIVGQDLQTVEQVTGRMNYPRSAWRGAASGAVPGALIGWIFGVFSWVDPLIASLLLAVYGLVIGAAIGAIIGLIVYAMQRGRRDFESVTIMSPKRFEVVVDDEVAEEAARLLLEAGI</sequence>
<accession>F4CZD6</accession>
<evidence type="ECO:0000256" key="1">
    <source>
        <dbReference type="SAM" id="MobiDB-lite"/>
    </source>
</evidence>
<evidence type="ECO:0000313" key="4">
    <source>
        <dbReference type="EMBL" id="AEA25667.1"/>
    </source>
</evidence>
<dbReference type="Pfam" id="PF11181">
    <property type="entry name" value="YflT"/>
    <property type="match status" value="1"/>
</dbReference>
<feature type="domain" description="General stress protein 17M-like" evidence="3">
    <location>
        <begin position="40"/>
        <end position="107"/>
    </location>
</feature>
<keyword evidence="2" id="KW-0472">Membrane</keyword>
<feature type="transmembrane region" description="Helical" evidence="2">
    <location>
        <begin position="93"/>
        <end position="114"/>
    </location>
</feature>
<dbReference type="EMBL" id="CP002593">
    <property type="protein sequence ID" value="AEA25667.1"/>
    <property type="molecule type" value="Genomic_DNA"/>
</dbReference>
<dbReference type="STRING" id="675635.Psed_3486"/>
<keyword evidence="2" id="KW-1133">Transmembrane helix</keyword>
<evidence type="ECO:0000259" key="3">
    <source>
        <dbReference type="Pfam" id="PF11181"/>
    </source>
</evidence>
<name>F4CZD6_PSEUX</name>
<dbReference type="KEGG" id="pdx:Psed_3486"/>
<feature type="transmembrane region" description="Helical" evidence="2">
    <location>
        <begin position="120"/>
        <end position="144"/>
    </location>
</feature>
<protein>
    <recommendedName>
        <fullName evidence="3">General stress protein 17M-like domain-containing protein</fullName>
    </recommendedName>
</protein>
<evidence type="ECO:0000256" key="2">
    <source>
        <dbReference type="SAM" id="Phobius"/>
    </source>
</evidence>
<reference evidence="4 5" key="1">
    <citation type="journal article" date="2011" name="J. Bacteriol.">
        <title>Genome sequence of the 1,4-dioxane-degrading Pseudonocardia dioxanivorans strain CB1190.</title>
        <authorList>
            <person name="Sales C.M."/>
            <person name="Mahendra S."/>
            <person name="Grostern A."/>
            <person name="Parales R.E."/>
            <person name="Goodwin L.A."/>
            <person name="Woyke T."/>
            <person name="Nolan M."/>
            <person name="Lapidus A."/>
            <person name="Chertkov O."/>
            <person name="Ovchinnikova G."/>
            <person name="Sczyrba A."/>
            <person name="Alvarez-Cohen L."/>
        </authorList>
    </citation>
    <scope>NUCLEOTIDE SEQUENCE [LARGE SCALE GENOMIC DNA]</scope>
    <source>
        <strain evidence="5">ATCC 55486 / DSM 44775 / JCM 13855 / CB1190</strain>
    </source>
</reference>
<dbReference type="AlphaFoldDB" id="F4CZD6"/>
<proteinExistence type="predicted"/>
<dbReference type="eggNOG" id="ENOG5033W4J">
    <property type="taxonomic scope" value="Bacteria"/>
</dbReference>
<keyword evidence="2" id="KW-0812">Transmembrane</keyword>
<dbReference type="HOGENOM" id="CLU_070264_3_0_11"/>
<dbReference type="Proteomes" id="UP000007809">
    <property type="component" value="Chromosome"/>
</dbReference>
<keyword evidence="5" id="KW-1185">Reference proteome</keyword>
<gene>
    <name evidence="4" type="ordered locus">Psed_3486</name>
</gene>
<feature type="region of interest" description="Disordered" evidence="1">
    <location>
        <begin position="1"/>
        <end position="37"/>
    </location>
</feature>
<evidence type="ECO:0000313" key="5">
    <source>
        <dbReference type="Proteomes" id="UP000007809"/>
    </source>
</evidence>
<organism evidence="4 5">
    <name type="scientific">Pseudonocardia dioxanivorans (strain ATCC 55486 / DSM 44775 / JCM 13855 / CB1190)</name>
    <dbReference type="NCBI Taxonomy" id="675635"/>
    <lineage>
        <taxon>Bacteria</taxon>
        <taxon>Bacillati</taxon>
        <taxon>Actinomycetota</taxon>
        <taxon>Actinomycetes</taxon>
        <taxon>Pseudonocardiales</taxon>
        <taxon>Pseudonocardiaceae</taxon>
        <taxon>Pseudonocardia</taxon>
    </lineage>
</organism>